<protein>
    <submittedName>
        <fullName evidence="1">Uncharacterized protein</fullName>
    </submittedName>
</protein>
<name>A0ABP5F8V8_9ACTN</name>
<organism evidence="1 2">
    <name type="scientific">Catenulispora yoronensis</name>
    <dbReference type="NCBI Taxonomy" id="450799"/>
    <lineage>
        <taxon>Bacteria</taxon>
        <taxon>Bacillati</taxon>
        <taxon>Actinomycetota</taxon>
        <taxon>Actinomycetes</taxon>
        <taxon>Catenulisporales</taxon>
        <taxon>Catenulisporaceae</taxon>
        <taxon>Catenulispora</taxon>
    </lineage>
</organism>
<dbReference type="RefSeq" id="WP_344665017.1">
    <property type="nucleotide sequence ID" value="NZ_BAAAQN010000007.1"/>
</dbReference>
<gene>
    <name evidence="1" type="ORF">GCM10009839_17690</name>
</gene>
<sequence length="57" mass="6348">MNVGWVLVANIAADVEAWTRLPGLHDQPSLALAEPDTLRYRLWHLPVRLAQNPAHPG</sequence>
<dbReference type="EMBL" id="BAAAQN010000007">
    <property type="protein sequence ID" value="GAA2021248.1"/>
    <property type="molecule type" value="Genomic_DNA"/>
</dbReference>
<comment type="caution">
    <text evidence="1">The sequence shown here is derived from an EMBL/GenBank/DDBJ whole genome shotgun (WGS) entry which is preliminary data.</text>
</comment>
<keyword evidence="2" id="KW-1185">Reference proteome</keyword>
<accession>A0ABP5F8V8</accession>
<dbReference type="Proteomes" id="UP001500751">
    <property type="component" value="Unassembled WGS sequence"/>
</dbReference>
<evidence type="ECO:0000313" key="2">
    <source>
        <dbReference type="Proteomes" id="UP001500751"/>
    </source>
</evidence>
<reference evidence="2" key="1">
    <citation type="journal article" date="2019" name="Int. J. Syst. Evol. Microbiol.">
        <title>The Global Catalogue of Microorganisms (GCM) 10K type strain sequencing project: providing services to taxonomists for standard genome sequencing and annotation.</title>
        <authorList>
            <consortium name="The Broad Institute Genomics Platform"/>
            <consortium name="The Broad Institute Genome Sequencing Center for Infectious Disease"/>
            <person name="Wu L."/>
            <person name="Ma J."/>
        </authorList>
    </citation>
    <scope>NUCLEOTIDE SEQUENCE [LARGE SCALE GENOMIC DNA]</scope>
    <source>
        <strain evidence="2">JCM 16014</strain>
    </source>
</reference>
<evidence type="ECO:0000313" key="1">
    <source>
        <dbReference type="EMBL" id="GAA2021248.1"/>
    </source>
</evidence>
<proteinExistence type="predicted"/>